<evidence type="ECO:0000313" key="1">
    <source>
        <dbReference type="EMBL" id="KAI8526623.1"/>
    </source>
</evidence>
<protein>
    <submittedName>
        <fullName evidence="1">Uncharacterized protein</fullName>
    </submittedName>
</protein>
<organism evidence="1 2">
    <name type="scientific">Rhododendron molle</name>
    <name type="common">Chinese azalea</name>
    <name type="synonym">Azalea mollis</name>
    <dbReference type="NCBI Taxonomy" id="49168"/>
    <lineage>
        <taxon>Eukaryota</taxon>
        <taxon>Viridiplantae</taxon>
        <taxon>Streptophyta</taxon>
        <taxon>Embryophyta</taxon>
        <taxon>Tracheophyta</taxon>
        <taxon>Spermatophyta</taxon>
        <taxon>Magnoliopsida</taxon>
        <taxon>eudicotyledons</taxon>
        <taxon>Gunneridae</taxon>
        <taxon>Pentapetalae</taxon>
        <taxon>asterids</taxon>
        <taxon>Ericales</taxon>
        <taxon>Ericaceae</taxon>
        <taxon>Ericoideae</taxon>
        <taxon>Rhodoreae</taxon>
        <taxon>Rhododendron</taxon>
    </lineage>
</organism>
<proteinExistence type="predicted"/>
<comment type="caution">
    <text evidence="1">The sequence shown here is derived from an EMBL/GenBank/DDBJ whole genome shotgun (WGS) entry which is preliminary data.</text>
</comment>
<name>A0ACC0LCZ5_RHOML</name>
<gene>
    <name evidence="1" type="ORF">RHMOL_Rhmol12G0010400</name>
</gene>
<reference evidence="1" key="1">
    <citation type="submission" date="2022-02" db="EMBL/GenBank/DDBJ databases">
        <title>Plant Genome Project.</title>
        <authorList>
            <person name="Zhang R.-G."/>
        </authorList>
    </citation>
    <scope>NUCLEOTIDE SEQUENCE</scope>
    <source>
        <strain evidence="1">AT1</strain>
    </source>
</reference>
<sequence>MTSYFPKYARLKKDNESEYIGSLKFSLAANAFPLPESQWRLSKLEMLKRRGKGPPKKGQGKRSKRK</sequence>
<evidence type="ECO:0000313" key="2">
    <source>
        <dbReference type="Proteomes" id="UP001062846"/>
    </source>
</evidence>
<dbReference type="EMBL" id="CM046399">
    <property type="protein sequence ID" value="KAI8526623.1"/>
    <property type="molecule type" value="Genomic_DNA"/>
</dbReference>
<dbReference type="Proteomes" id="UP001062846">
    <property type="component" value="Chromosome 12"/>
</dbReference>
<accession>A0ACC0LCZ5</accession>
<keyword evidence="2" id="KW-1185">Reference proteome</keyword>